<dbReference type="GO" id="GO:0005737">
    <property type="term" value="C:cytoplasm"/>
    <property type="evidence" value="ECO:0007669"/>
    <property type="project" value="UniProtKB-SubCell"/>
</dbReference>
<evidence type="ECO:0000256" key="6">
    <source>
        <dbReference type="ARBA" id="ARBA00047820"/>
    </source>
</evidence>
<evidence type="ECO:0000313" key="8">
    <source>
        <dbReference type="EMBL" id="WPU64300.1"/>
    </source>
</evidence>
<dbReference type="Pfam" id="PF00719">
    <property type="entry name" value="Pyrophosphatase"/>
    <property type="match status" value="1"/>
</dbReference>
<accession>A0AAX4HM09</accession>
<feature type="binding site" evidence="7">
    <location>
        <position position="70"/>
    </location>
    <ligand>
        <name>Mg(2+)</name>
        <dbReference type="ChEBI" id="CHEBI:18420"/>
        <label>2</label>
    </ligand>
</feature>
<name>A0AAX4HM09_9BACT</name>
<evidence type="ECO:0000256" key="3">
    <source>
        <dbReference type="ARBA" id="ARBA00022723"/>
    </source>
</evidence>
<dbReference type="CDD" id="cd00412">
    <property type="entry name" value="pyrophosphatase"/>
    <property type="match status" value="1"/>
</dbReference>
<feature type="binding site" evidence="7">
    <location>
        <position position="29"/>
    </location>
    <ligand>
        <name>substrate</name>
    </ligand>
</feature>
<evidence type="ECO:0000256" key="1">
    <source>
        <dbReference type="ARBA" id="ARBA00001946"/>
    </source>
</evidence>
<comment type="similarity">
    <text evidence="7">Belongs to the PPase family.</text>
</comment>
<dbReference type="KEGG" id="psti:SOO65_16520"/>
<sequence length="175" mass="20161">MNPWHDLELNFNGELLDCMIEIPSGSKIKYEIDKDSGLLRVDRILYSSVHYPCNYGLFPRTYCDDGDPLDVLVIGQLPVIPMSIMRVRPIGVIRMKDQGQGDDKVISIHAHDPEYAHISSIDELAKHKINEIRRFFESYKELEKKSVEISSIDGKDDAIKVIEDSIALYRKNFRH</sequence>
<organism evidence="8 9">
    <name type="scientific">Peredibacter starrii</name>
    <dbReference type="NCBI Taxonomy" id="28202"/>
    <lineage>
        <taxon>Bacteria</taxon>
        <taxon>Pseudomonadati</taxon>
        <taxon>Bdellovibrionota</taxon>
        <taxon>Bacteriovoracia</taxon>
        <taxon>Bacteriovoracales</taxon>
        <taxon>Bacteriovoracaceae</taxon>
        <taxon>Peredibacter</taxon>
    </lineage>
</organism>
<feature type="binding site" evidence="7">
    <location>
        <position position="70"/>
    </location>
    <ligand>
        <name>Mg(2+)</name>
        <dbReference type="ChEBI" id="CHEBI:18420"/>
        <label>1</label>
    </ligand>
</feature>
<keyword evidence="2 7" id="KW-0963">Cytoplasm</keyword>
<comment type="subunit">
    <text evidence="7">Homohexamer.</text>
</comment>
<comment type="subcellular location">
    <subcellularLocation>
        <location evidence="7">Cytoplasm</location>
    </subcellularLocation>
</comment>
<proteinExistence type="inferred from homology"/>
<dbReference type="GO" id="GO:0006796">
    <property type="term" value="P:phosphate-containing compound metabolic process"/>
    <property type="evidence" value="ECO:0007669"/>
    <property type="project" value="InterPro"/>
</dbReference>
<dbReference type="InterPro" id="IPR036649">
    <property type="entry name" value="Pyrophosphatase_sf"/>
</dbReference>
<reference evidence="8 9" key="1">
    <citation type="submission" date="2023-11" db="EMBL/GenBank/DDBJ databases">
        <title>Peredibacter starrii A3.12.</title>
        <authorList>
            <person name="Mitchell R.J."/>
        </authorList>
    </citation>
    <scope>NUCLEOTIDE SEQUENCE [LARGE SCALE GENOMIC DNA]</scope>
    <source>
        <strain evidence="8 9">A3.12</strain>
    </source>
</reference>
<comment type="catalytic activity">
    <reaction evidence="6 7">
        <text>diphosphate + H2O = 2 phosphate + H(+)</text>
        <dbReference type="Rhea" id="RHEA:24576"/>
        <dbReference type="ChEBI" id="CHEBI:15377"/>
        <dbReference type="ChEBI" id="CHEBI:15378"/>
        <dbReference type="ChEBI" id="CHEBI:33019"/>
        <dbReference type="ChEBI" id="CHEBI:43474"/>
        <dbReference type="EC" id="3.6.1.1"/>
    </reaction>
</comment>
<feature type="binding site" evidence="7">
    <location>
        <position position="102"/>
    </location>
    <ligand>
        <name>Mg(2+)</name>
        <dbReference type="ChEBI" id="CHEBI:18420"/>
        <label>1</label>
    </ligand>
</feature>
<feature type="binding site" evidence="7">
    <location>
        <position position="65"/>
    </location>
    <ligand>
        <name>Mg(2+)</name>
        <dbReference type="ChEBI" id="CHEBI:18420"/>
        <label>1</label>
    </ligand>
</feature>
<dbReference type="HAMAP" id="MF_00209">
    <property type="entry name" value="Inorganic_PPase"/>
    <property type="match status" value="1"/>
</dbReference>
<dbReference type="InterPro" id="IPR008162">
    <property type="entry name" value="Pyrophosphatase"/>
</dbReference>
<dbReference type="SUPFAM" id="SSF50324">
    <property type="entry name" value="Inorganic pyrophosphatase"/>
    <property type="match status" value="1"/>
</dbReference>
<evidence type="ECO:0000256" key="4">
    <source>
        <dbReference type="ARBA" id="ARBA00022801"/>
    </source>
</evidence>
<dbReference type="GO" id="GO:0004427">
    <property type="term" value="F:inorganic diphosphate phosphatase activity"/>
    <property type="evidence" value="ECO:0007669"/>
    <property type="project" value="UniProtKB-UniRule"/>
</dbReference>
<dbReference type="AlphaFoldDB" id="A0AAX4HM09"/>
<dbReference type="Proteomes" id="UP001324634">
    <property type="component" value="Chromosome"/>
</dbReference>
<feature type="binding site" evidence="7">
    <location>
        <position position="139"/>
    </location>
    <ligand>
        <name>substrate</name>
    </ligand>
</feature>
<comment type="cofactor">
    <cofactor evidence="1 7">
        <name>Mg(2+)</name>
        <dbReference type="ChEBI" id="CHEBI:18420"/>
    </cofactor>
</comment>
<comment type="function">
    <text evidence="7">Catalyzes the hydrolysis of inorganic pyrophosphate (PPi) forming two phosphate ions.</text>
</comment>
<gene>
    <name evidence="7" type="primary">ppa</name>
    <name evidence="8" type="ORF">SOO65_16520</name>
</gene>
<dbReference type="EMBL" id="CP139487">
    <property type="protein sequence ID" value="WPU64300.1"/>
    <property type="molecule type" value="Genomic_DNA"/>
</dbReference>
<feature type="binding site" evidence="7">
    <location>
        <position position="55"/>
    </location>
    <ligand>
        <name>substrate</name>
    </ligand>
</feature>
<dbReference type="RefSeq" id="WP_321392852.1">
    <property type="nucleotide sequence ID" value="NZ_CP139487.1"/>
</dbReference>
<evidence type="ECO:0000256" key="5">
    <source>
        <dbReference type="ARBA" id="ARBA00022842"/>
    </source>
</evidence>
<keyword evidence="5 7" id="KW-0460">Magnesium</keyword>
<dbReference type="PROSITE" id="PS00387">
    <property type="entry name" value="PPASE"/>
    <property type="match status" value="1"/>
</dbReference>
<dbReference type="EC" id="3.6.1.1" evidence="7"/>
<keyword evidence="3 7" id="KW-0479">Metal-binding</keyword>
<feature type="binding site" evidence="7">
    <location>
        <position position="43"/>
    </location>
    <ligand>
        <name>substrate</name>
    </ligand>
</feature>
<evidence type="ECO:0000256" key="2">
    <source>
        <dbReference type="ARBA" id="ARBA00022490"/>
    </source>
</evidence>
<dbReference type="FunFam" id="3.90.80.10:FF:000003">
    <property type="entry name" value="Inorganic pyrophosphatase"/>
    <property type="match status" value="1"/>
</dbReference>
<dbReference type="GO" id="GO:0000287">
    <property type="term" value="F:magnesium ion binding"/>
    <property type="evidence" value="ECO:0007669"/>
    <property type="project" value="UniProtKB-UniRule"/>
</dbReference>
<keyword evidence="4 7" id="KW-0378">Hydrolase</keyword>
<evidence type="ECO:0000313" key="9">
    <source>
        <dbReference type="Proteomes" id="UP001324634"/>
    </source>
</evidence>
<dbReference type="Gene3D" id="3.90.80.10">
    <property type="entry name" value="Inorganic pyrophosphatase"/>
    <property type="match status" value="1"/>
</dbReference>
<protein>
    <recommendedName>
        <fullName evidence="7">Inorganic pyrophosphatase</fullName>
        <ecNumber evidence="7">3.6.1.1</ecNumber>
    </recommendedName>
    <alternativeName>
        <fullName evidence="7">Pyrophosphate phospho-hydrolase</fullName>
        <shortName evidence="7">PPase</shortName>
    </alternativeName>
</protein>
<keyword evidence="9" id="KW-1185">Reference proteome</keyword>
<evidence type="ECO:0000256" key="7">
    <source>
        <dbReference type="HAMAP-Rule" id="MF_00209"/>
    </source>
</evidence>
<dbReference type="PANTHER" id="PTHR10286">
    <property type="entry name" value="INORGANIC PYROPHOSPHATASE"/>
    <property type="match status" value="1"/>
</dbReference>